<organism evidence="15 16">
    <name type="scientific">Chelydra serpentina</name>
    <name type="common">Snapping turtle</name>
    <name type="synonym">Testudo serpentina</name>
    <dbReference type="NCBI Taxonomy" id="8475"/>
    <lineage>
        <taxon>Eukaryota</taxon>
        <taxon>Metazoa</taxon>
        <taxon>Chordata</taxon>
        <taxon>Craniata</taxon>
        <taxon>Vertebrata</taxon>
        <taxon>Euteleostomi</taxon>
        <taxon>Archelosauria</taxon>
        <taxon>Testudinata</taxon>
        <taxon>Testudines</taxon>
        <taxon>Cryptodira</taxon>
        <taxon>Durocryptodira</taxon>
        <taxon>Americhelydia</taxon>
        <taxon>Chelydroidea</taxon>
        <taxon>Chelydridae</taxon>
        <taxon>Chelydra</taxon>
    </lineage>
</organism>
<evidence type="ECO:0000313" key="16">
    <source>
        <dbReference type="Proteomes" id="UP000694403"/>
    </source>
</evidence>
<dbReference type="SUPFAM" id="SSF57667">
    <property type="entry name" value="beta-beta-alpha zinc fingers"/>
    <property type="match status" value="3"/>
</dbReference>
<keyword evidence="5" id="KW-0677">Repeat</keyword>
<evidence type="ECO:0000256" key="13">
    <source>
        <dbReference type="SAM" id="MobiDB-lite"/>
    </source>
</evidence>
<dbReference type="InterPro" id="IPR036236">
    <property type="entry name" value="Znf_C2H2_sf"/>
</dbReference>
<dbReference type="PROSITE" id="PS50157">
    <property type="entry name" value="ZINC_FINGER_C2H2_2"/>
    <property type="match status" value="4"/>
</dbReference>
<evidence type="ECO:0000256" key="3">
    <source>
        <dbReference type="ARBA" id="ARBA00006991"/>
    </source>
</evidence>
<keyword evidence="9" id="KW-0238">DNA-binding</keyword>
<dbReference type="FunFam" id="3.30.160.60:FF:000622">
    <property type="entry name" value="zinc finger protein 26 isoform X3"/>
    <property type="match status" value="1"/>
</dbReference>
<evidence type="ECO:0000256" key="2">
    <source>
        <dbReference type="ARBA" id="ARBA00004123"/>
    </source>
</evidence>
<dbReference type="GO" id="GO:0000978">
    <property type="term" value="F:RNA polymerase II cis-regulatory region sequence-specific DNA binding"/>
    <property type="evidence" value="ECO:0007669"/>
    <property type="project" value="TreeGrafter"/>
</dbReference>
<feature type="domain" description="C2H2-type" evidence="14">
    <location>
        <begin position="168"/>
        <end position="195"/>
    </location>
</feature>
<dbReference type="GO" id="GO:0000981">
    <property type="term" value="F:DNA-binding transcription factor activity, RNA polymerase II-specific"/>
    <property type="evidence" value="ECO:0007669"/>
    <property type="project" value="TreeGrafter"/>
</dbReference>
<keyword evidence="6 12" id="KW-0863">Zinc-finger</keyword>
<evidence type="ECO:0000256" key="12">
    <source>
        <dbReference type="PROSITE-ProRule" id="PRU00042"/>
    </source>
</evidence>
<comment type="function">
    <text evidence="1">May be involved in transcriptional regulation.</text>
</comment>
<evidence type="ECO:0000256" key="11">
    <source>
        <dbReference type="ARBA" id="ARBA00023242"/>
    </source>
</evidence>
<feature type="domain" description="C2H2-type" evidence="14">
    <location>
        <begin position="112"/>
        <end position="139"/>
    </location>
</feature>
<evidence type="ECO:0000256" key="4">
    <source>
        <dbReference type="ARBA" id="ARBA00022723"/>
    </source>
</evidence>
<reference evidence="15" key="2">
    <citation type="submission" date="2025-09" db="UniProtKB">
        <authorList>
            <consortium name="Ensembl"/>
        </authorList>
    </citation>
    <scope>IDENTIFICATION</scope>
</reference>
<keyword evidence="8" id="KW-0805">Transcription regulation</keyword>
<keyword evidence="4" id="KW-0479">Metal-binding</keyword>
<evidence type="ECO:0000256" key="6">
    <source>
        <dbReference type="ARBA" id="ARBA00022771"/>
    </source>
</evidence>
<dbReference type="Proteomes" id="UP000694403">
    <property type="component" value="Unplaced"/>
</dbReference>
<comment type="subcellular location">
    <subcellularLocation>
        <location evidence="2">Nucleus</location>
    </subcellularLocation>
</comment>
<feature type="compositionally biased region" description="Basic residues" evidence="13">
    <location>
        <begin position="33"/>
        <end position="45"/>
    </location>
</feature>
<feature type="region of interest" description="Disordered" evidence="13">
    <location>
        <begin position="1"/>
        <end position="89"/>
    </location>
</feature>
<comment type="similarity">
    <text evidence="3">Belongs to the krueppel C2H2-type zinc-finger protein family.</text>
</comment>
<name>A0A8C3SND9_CHESE</name>
<proteinExistence type="inferred from homology"/>
<dbReference type="FunFam" id="3.30.160.60:FF:002343">
    <property type="entry name" value="Zinc finger protein 33A"/>
    <property type="match status" value="1"/>
</dbReference>
<dbReference type="FunFam" id="3.30.160.60:FF:000869">
    <property type="entry name" value="Zinc finger protein 213"/>
    <property type="match status" value="1"/>
</dbReference>
<dbReference type="InterPro" id="IPR013087">
    <property type="entry name" value="Znf_C2H2_type"/>
</dbReference>
<evidence type="ECO:0000313" key="15">
    <source>
        <dbReference type="Ensembl" id="ENSCSRP00000016375.1"/>
    </source>
</evidence>
<evidence type="ECO:0000256" key="7">
    <source>
        <dbReference type="ARBA" id="ARBA00022833"/>
    </source>
</evidence>
<evidence type="ECO:0000256" key="5">
    <source>
        <dbReference type="ARBA" id="ARBA00022737"/>
    </source>
</evidence>
<dbReference type="GO" id="GO:0005634">
    <property type="term" value="C:nucleus"/>
    <property type="evidence" value="ECO:0007669"/>
    <property type="project" value="UniProtKB-SubCell"/>
</dbReference>
<dbReference type="Gene3D" id="3.30.160.60">
    <property type="entry name" value="Classic Zinc Finger"/>
    <property type="match status" value="5"/>
</dbReference>
<dbReference type="GO" id="GO:0008270">
    <property type="term" value="F:zinc ion binding"/>
    <property type="evidence" value="ECO:0007669"/>
    <property type="project" value="UniProtKB-KW"/>
</dbReference>
<accession>A0A8C3SND9</accession>
<protein>
    <recommendedName>
        <fullName evidence="14">C2H2-type domain-containing protein</fullName>
    </recommendedName>
</protein>
<dbReference type="Ensembl" id="ENSCSRT00000017100.1">
    <property type="protein sequence ID" value="ENSCSRP00000016375.1"/>
    <property type="gene ID" value="ENSCSRG00000012537.1"/>
</dbReference>
<keyword evidence="16" id="KW-1185">Reference proteome</keyword>
<feature type="compositionally biased region" description="Polar residues" evidence="13">
    <location>
        <begin position="14"/>
        <end position="25"/>
    </location>
</feature>
<evidence type="ECO:0000256" key="1">
    <source>
        <dbReference type="ARBA" id="ARBA00003767"/>
    </source>
</evidence>
<sequence length="212" mass="24068">MKTRSALSRRFKGNISQSPDQTEACESQEKSKNKIRKSPGKRQRKSPSQEVSVRQPEDDDHTEDKPNASDCENDSVLSPGEKPHQCKECGKRFRDSSAIIRHQRIHTGEKPYKCGDCGKSFRQSSSLITHRRTHTGEKPYTCDECGRSFRQSSALDVHSRIHSGAKPYKCSECGKNFRQSSALKVHLRIHTGKKPYKCIVCRKSLSLRSHLV</sequence>
<keyword evidence="10" id="KW-0804">Transcription</keyword>
<evidence type="ECO:0000256" key="9">
    <source>
        <dbReference type="ARBA" id="ARBA00023125"/>
    </source>
</evidence>
<feature type="domain" description="C2H2-type" evidence="14">
    <location>
        <begin position="84"/>
        <end position="111"/>
    </location>
</feature>
<evidence type="ECO:0000256" key="8">
    <source>
        <dbReference type="ARBA" id="ARBA00023015"/>
    </source>
</evidence>
<dbReference type="SMART" id="SM00355">
    <property type="entry name" value="ZnF_C2H2"/>
    <property type="match status" value="4"/>
</dbReference>
<feature type="compositionally biased region" description="Basic residues" evidence="13">
    <location>
        <begin position="1"/>
        <end position="12"/>
    </location>
</feature>
<dbReference type="Pfam" id="PF00096">
    <property type="entry name" value="zf-C2H2"/>
    <property type="match status" value="4"/>
</dbReference>
<dbReference type="AlphaFoldDB" id="A0A8C3SND9"/>
<keyword evidence="7" id="KW-0862">Zinc</keyword>
<dbReference type="PROSITE" id="PS00028">
    <property type="entry name" value="ZINC_FINGER_C2H2_1"/>
    <property type="match status" value="4"/>
</dbReference>
<dbReference type="PANTHER" id="PTHR23235:SF142">
    <property type="entry name" value="ZINC FINGER PROTEIN 384"/>
    <property type="match status" value="1"/>
</dbReference>
<reference evidence="15" key="1">
    <citation type="submission" date="2025-08" db="UniProtKB">
        <authorList>
            <consortium name="Ensembl"/>
        </authorList>
    </citation>
    <scope>IDENTIFICATION</scope>
</reference>
<dbReference type="PANTHER" id="PTHR23235">
    <property type="entry name" value="KRUEPPEL-LIKE TRANSCRIPTION FACTOR"/>
    <property type="match status" value="1"/>
</dbReference>
<dbReference type="FunFam" id="3.30.160.60:FF:000056">
    <property type="entry name" value="Zinc finger and SCAN domain-containing 20"/>
    <property type="match status" value="1"/>
</dbReference>
<evidence type="ECO:0000256" key="10">
    <source>
        <dbReference type="ARBA" id="ARBA00023163"/>
    </source>
</evidence>
<keyword evidence="11" id="KW-0539">Nucleus</keyword>
<evidence type="ECO:0000259" key="14">
    <source>
        <dbReference type="PROSITE" id="PS50157"/>
    </source>
</evidence>
<feature type="domain" description="C2H2-type" evidence="14">
    <location>
        <begin position="140"/>
        <end position="167"/>
    </location>
</feature>